<protein>
    <recommendedName>
        <fullName evidence="5">SD-repeat containing protein B domain-containing protein</fullName>
    </recommendedName>
</protein>
<organism evidence="6 7">
    <name type="scientific">Stephanodiscus triporus</name>
    <dbReference type="NCBI Taxonomy" id="2934178"/>
    <lineage>
        <taxon>Eukaryota</taxon>
        <taxon>Sar</taxon>
        <taxon>Stramenopiles</taxon>
        <taxon>Ochrophyta</taxon>
        <taxon>Bacillariophyta</taxon>
        <taxon>Coscinodiscophyceae</taxon>
        <taxon>Thalassiosirophycidae</taxon>
        <taxon>Stephanodiscales</taxon>
        <taxon>Stephanodiscaceae</taxon>
        <taxon>Stephanodiscus</taxon>
    </lineage>
</organism>
<feature type="compositionally biased region" description="Basic residues" evidence="4">
    <location>
        <begin position="59"/>
        <end position="76"/>
    </location>
</feature>
<gene>
    <name evidence="6" type="ORF">ACHAW5_004835</name>
</gene>
<dbReference type="Proteomes" id="UP001530315">
    <property type="component" value="Unassembled WGS sequence"/>
</dbReference>
<dbReference type="EMBL" id="JALLAZ020001795">
    <property type="protein sequence ID" value="KAL3763683.1"/>
    <property type="molecule type" value="Genomic_DNA"/>
</dbReference>
<dbReference type="InterPro" id="IPR033764">
    <property type="entry name" value="Sdr_B"/>
</dbReference>
<evidence type="ECO:0000256" key="1">
    <source>
        <dbReference type="ARBA" id="ARBA00004613"/>
    </source>
</evidence>
<proteinExistence type="predicted"/>
<feature type="region of interest" description="Disordered" evidence="4">
    <location>
        <begin position="57"/>
        <end position="116"/>
    </location>
</feature>
<evidence type="ECO:0000256" key="4">
    <source>
        <dbReference type="SAM" id="MobiDB-lite"/>
    </source>
</evidence>
<feature type="domain" description="SD-repeat containing protein B" evidence="5">
    <location>
        <begin position="253"/>
        <end position="340"/>
    </location>
</feature>
<keyword evidence="3" id="KW-0732">Signal</keyword>
<dbReference type="SUPFAM" id="SSF117074">
    <property type="entry name" value="Hypothetical protein PA1324"/>
    <property type="match status" value="1"/>
</dbReference>
<feature type="region of interest" description="Disordered" evidence="4">
    <location>
        <begin position="197"/>
        <end position="240"/>
    </location>
</feature>
<comment type="caution">
    <text evidence="6">The sequence shown here is derived from an EMBL/GenBank/DDBJ whole genome shotgun (WGS) entry which is preliminary data.</text>
</comment>
<keyword evidence="2" id="KW-0964">Secreted</keyword>
<sequence length="429" mass="47369">MLSPEDDDYAGTLGPYLEDYLGEFFSPGHLGGLDANDELRSLSDVNIEVTVTGLETYSGKRRDRRRRGQRRTRRRPVLADADDRGAGAIATRQNARVGSDDDRRRSRWRRRRRGAEEGDTPRFVAVYDQTTSYRTTDASVSIGTIVRRPFDAGVASDLVERLRAGFPDAFSTLTGIEYVESVPPPMSPAPWVSFAIPSTPPETPTGAPTTVNVDAKGPTTSSPLDPSPAPSPRSEIESRAPISRPVMLTVTGLLWLDENRNGLYETTESSMAGLFVNLRLCEDDSWRGTVQTDSIGQYVFTNLTEGEYYVDFLKPNDIFEFTTPNVGGDDEEAKNSNVITEDSYKGQSECLSVKEGFTKLTNAGFVRKEEGNPPTKAPTLNHPTKPPASEFCAFVSGQQFDFAGCEFPCERQDDCPDDMLCTFTLYCPI</sequence>
<keyword evidence="7" id="KW-1185">Reference proteome</keyword>
<dbReference type="InterPro" id="IPR013783">
    <property type="entry name" value="Ig-like_fold"/>
</dbReference>
<evidence type="ECO:0000256" key="3">
    <source>
        <dbReference type="ARBA" id="ARBA00022729"/>
    </source>
</evidence>
<accession>A0ABD3MIE2</accession>
<evidence type="ECO:0000313" key="7">
    <source>
        <dbReference type="Proteomes" id="UP001530315"/>
    </source>
</evidence>
<dbReference type="GO" id="GO:0005576">
    <property type="term" value="C:extracellular region"/>
    <property type="evidence" value="ECO:0007669"/>
    <property type="project" value="UniProtKB-SubCell"/>
</dbReference>
<evidence type="ECO:0000259" key="5">
    <source>
        <dbReference type="Pfam" id="PF17210"/>
    </source>
</evidence>
<name>A0ABD3MIE2_9STRA</name>
<evidence type="ECO:0000256" key="2">
    <source>
        <dbReference type="ARBA" id="ARBA00022525"/>
    </source>
</evidence>
<dbReference type="Gene3D" id="2.60.40.10">
    <property type="entry name" value="Immunoglobulins"/>
    <property type="match status" value="1"/>
</dbReference>
<comment type="subcellular location">
    <subcellularLocation>
        <location evidence="1">Secreted</location>
    </subcellularLocation>
</comment>
<dbReference type="Pfam" id="PF17210">
    <property type="entry name" value="SdrD_B"/>
    <property type="match status" value="1"/>
</dbReference>
<evidence type="ECO:0000313" key="6">
    <source>
        <dbReference type="EMBL" id="KAL3763683.1"/>
    </source>
</evidence>
<dbReference type="AlphaFoldDB" id="A0ABD3MIE2"/>
<reference evidence="6 7" key="1">
    <citation type="submission" date="2024-10" db="EMBL/GenBank/DDBJ databases">
        <title>Updated reference genomes for cyclostephanoid diatoms.</title>
        <authorList>
            <person name="Roberts W.R."/>
            <person name="Alverson A.J."/>
        </authorList>
    </citation>
    <scope>NUCLEOTIDE SEQUENCE [LARGE SCALE GENOMIC DNA]</scope>
    <source>
        <strain evidence="6 7">AJA276-08</strain>
    </source>
</reference>